<dbReference type="Proteomes" id="UP000095285">
    <property type="component" value="Unassembled WGS sequence"/>
</dbReference>
<dbReference type="WBParaSite" id="EN70_2084">
    <property type="protein sequence ID" value="EN70_2084"/>
    <property type="gene ID" value="EN70_2084"/>
</dbReference>
<sequence>MSVNESGKESSLSYIITKNLKCLENTAGKAVEKAIELQEKDLPEELSYERMIEWLKQQKSDIEKQVIMLDGIISRANDLDVERKELLCSANDDEWENNVAFYEDYLYEEDCLFDKGTKIYCERASLLTKLNRISEAIIEVKMKCEKIDHEPAAIAEQKKSLENLIEKIIMTSKPPTLNPVEFDGNPRMWSQFISQFEESIHRRTDLAPKQKFMHLSSSLKGAAREQINDLMVNEENYPLALEIW</sequence>
<accession>A0A1I7VFU3</accession>
<evidence type="ECO:0000313" key="1">
    <source>
        <dbReference type="Proteomes" id="UP000095285"/>
    </source>
</evidence>
<dbReference type="InterPro" id="IPR005312">
    <property type="entry name" value="DUF1759"/>
</dbReference>
<organism evidence="1 2">
    <name type="scientific">Loa loa</name>
    <name type="common">Eye worm</name>
    <name type="synonym">Filaria loa</name>
    <dbReference type="NCBI Taxonomy" id="7209"/>
    <lineage>
        <taxon>Eukaryota</taxon>
        <taxon>Metazoa</taxon>
        <taxon>Ecdysozoa</taxon>
        <taxon>Nematoda</taxon>
        <taxon>Chromadorea</taxon>
        <taxon>Rhabditida</taxon>
        <taxon>Spirurina</taxon>
        <taxon>Spiruromorpha</taxon>
        <taxon>Filarioidea</taxon>
        <taxon>Onchocercidae</taxon>
        <taxon>Loa</taxon>
    </lineage>
</organism>
<reference evidence="1" key="1">
    <citation type="submission" date="2012-04" db="EMBL/GenBank/DDBJ databases">
        <title>The Genome Sequence of Loa loa.</title>
        <authorList>
            <consortium name="The Broad Institute Genome Sequencing Platform"/>
            <consortium name="Broad Institute Genome Sequencing Center for Infectious Disease"/>
            <person name="Nutman T.B."/>
            <person name="Fink D.L."/>
            <person name="Russ C."/>
            <person name="Young S."/>
            <person name="Zeng Q."/>
            <person name="Gargeya S."/>
            <person name="Alvarado L."/>
            <person name="Berlin A."/>
            <person name="Chapman S.B."/>
            <person name="Chen Z."/>
            <person name="Freedman E."/>
            <person name="Gellesch M."/>
            <person name="Goldberg J."/>
            <person name="Griggs A."/>
            <person name="Gujja S."/>
            <person name="Heilman E.R."/>
            <person name="Heiman D."/>
            <person name="Howarth C."/>
            <person name="Mehta T."/>
            <person name="Neiman D."/>
            <person name="Pearson M."/>
            <person name="Roberts A."/>
            <person name="Saif S."/>
            <person name="Shea T."/>
            <person name="Shenoy N."/>
            <person name="Sisk P."/>
            <person name="Stolte C."/>
            <person name="Sykes S."/>
            <person name="White J."/>
            <person name="Yandava C."/>
            <person name="Haas B."/>
            <person name="Henn M.R."/>
            <person name="Nusbaum C."/>
            <person name="Birren B."/>
        </authorList>
    </citation>
    <scope>NUCLEOTIDE SEQUENCE [LARGE SCALE GENOMIC DNA]</scope>
</reference>
<name>A0A1I7VFU3_LOALO</name>
<dbReference type="AlphaFoldDB" id="A0A1I7VFU3"/>
<evidence type="ECO:0000313" key="2">
    <source>
        <dbReference type="WBParaSite" id="EN70_2084"/>
    </source>
</evidence>
<protein>
    <submittedName>
        <fullName evidence="2">Uncharacterized protein</fullName>
    </submittedName>
</protein>
<proteinExistence type="predicted"/>
<keyword evidence="1" id="KW-1185">Reference proteome</keyword>
<dbReference type="Pfam" id="PF03564">
    <property type="entry name" value="DUF1759"/>
    <property type="match status" value="1"/>
</dbReference>
<reference evidence="2" key="2">
    <citation type="submission" date="2016-11" db="UniProtKB">
        <authorList>
            <consortium name="WormBaseParasite"/>
        </authorList>
    </citation>
    <scope>IDENTIFICATION</scope>
</reference>